<keyword evidence="4" id="KW-0812">Transmembrane</keyword>
<keyword evidence="9" id="KW-1133">Transmembrane helix</keyword>
<dbReference type="HOGENOM" id="CLU_1181291_0_0_1"/>
<evidence type="ECO:0000313" key="13">
    <source>
        <dbReference type="EMBL" id="EDW37784.1"/>
    </source>
</evidence>
<keyword evidence="6" id="KW-0547">Nucleotide-binding</keyword>
<keyword evidence="5" id="KW-0479">Metal-binding</keyword>
<gene>
    <name evidence="13" type="primary">Dper\GL15067</name>
    <name evidence="13" type="ORF">Dper_GL15067</name>
</gene>
<evidence type="ECO:0000256" key="6">
    <source>
        <dbReference type="ARBA" id="ARBA00022741"/>
    </source>
</evidence>
<evidence type="ECO:0000256" key="9">
    <source>
        <dbReference type="ARBA" id="ARBA00022989"/>
    </source>
</evidence>
<evidence type="ECO:0000256" key="8">
    <source>
        <dbReference type="ARBA" id="ARBA00022842"/>
    </source>
</evidence>
<evidence type="ECO:0000256" key="5">
    <source>
        <dbReference type="ARBA" id="ARBA00022723"/>
    </source>
</evidence>
<dbReference type="GO" id="GO:0046872">
    <property type="term" value="F:metal ion binding"/>
    <property type="evidence" value="ECO:0007669"/>
    <property type="project" value="UniProtKB-KW"/>
</dbReference>
<dbReference type="EC" id="4.6.1.1" evidence="3"/>
<dbReference type="SUPFAM" id="SSF55073">
    <property type="entry name" value="Nucleotide cyclase"/>
    <property type="match status" value="1"/>
</dbReference>
<dbReference type="PROSITE" id="PS50125">
    <property type="entry name" value="GUANYLATE_CYCLASE_2"/>
    <property type="match status" value="1"/>
</dbReference>
<dbReference type="PANTHER" id="PTHR45627">
    <property type="entry name" value="ADENYLATE CYCLASE TYPE 1"/>
    <property type="match status" value="1"/>
</dbReference>
<keyword evidence="8" id="KW-0460">Magnesium</keyword>
<comment type="catalytic activity">
    <reaction evidence="1">
        <text>ATP = 3',5'-cyclic AMP + diphosphate</text>
        <dbReference type="Rhea" id="RHEA:15389"/>
        <dbReference type="ChEBI" id="CHEBI:30616"/>
        <dbReference type="ChEBI" id="CHEBI:33019"/>
        <dbReference type="ChEBI" id="CHEBI:58165"/>
        <dbReference type="EC" id="4.6.1.1"/>
    </reaction>
</comment>
<evidence type="ECO:0000256" key="2">
    <source>
        <dbReference type="ARBA" id="ARBA00004141"/>
    </source>
</evidence>
<keyword evidence="14" id="KW-1185">Reference proteome</keyword>
<evidence type="ECO:0000256" key="11">
    <source>
        <dbReference type="ARBA" id="ARBA00023239"/>
    </source>
</evidence>
<dbReference type="PANTHER" id="PTHR45627:SF1">
    <property type="entry name" value="ADENYLATE CYCLASE TYPE 8"/>
    <property type="match status" value="1"/>
</dbReference>
<reference evidence="13 14" key="1">
    <citation type="journal article" date="2007" name="Nature">
        <title>Evolution of genes and genomes on the Drosophila phylogeny.</title>
        <authorList>
            <consortium name="Drosophila 12 Genomes Consortium"/>
            <person name="Clark A.G."/>
            <person name="Eisen M.B."/>
            <person name="Smith D.R."/>
            <person name="Bergman C.M."/>
            <person name="Oliver B."/>
            <person name="Markow T.A."/>
            <person name="Kaufman T.C."/>
            <person name="Kellis M."/>
            <person name="Gelbart W."/>
            <person name="Iyer V.N."/>
            <person name="Pollard D.A."/>
            <person name="Sackton T.B."/>
            <person name="Larracuente A.M."/>
            <person name="Singh N.D."/>
            <person name="Abad J.P."/>
            <person name="Abt D.N."/>
            <person name="Adryan B."/>
            <person name="Aguade M."/>
            <person name="Akashi H."/>
            <person name="Anderson W.W."/>
            <person name="Aquadro C.F."/>
            <person name="Ardell D.H."/>
            <person name="Arguello R."/>
            <person name="Artieri C.G."/>
            <person name="Barbash D.A."/>
            <person name="Barker D."/>
            <person name="Barsanti P."/>
            <person name="Batterham P."/>
            <person name="Batzoglou S."/>
            <person name="Begun D."/>
            <person name="Bhutkar A."/>
            <person name="Blanco E."/>
            <person name="Bosak S.A."/>
            <person name="Bradley R.K."/>
            <person name="Brand A.D."/>
            <person name="Brent M.R."/>
            <person name="Brooks A.N."/>
            <person name="Brown R.H."/>
            <person name="Butlin R.K."/>
            <person name="Caggese C."/>
            <person name="Calvi B.R."/>
            <person name="Bernardo de Carvalho A."/>
            <person name="Caspi A."/>
            <person name="Castrezana S."/>
            <person name="Celniker S.E."/>
            <person name="Chang J.L."/>
            <person name="Chapple C."/>
            <person name="Chatterji S."/>
            <person name="Chinwalla A."/>
            <person name="Civetta A."/>
            <person name="Clifton S.W."/>
            <person name="Comeron J.M."/>
            <person name="Costello J.C."/>
            <person name="Coyne J.A."/>
            <person name="Daub J."/>
            <person name="David R.G."/>
            <person name="Delcher A.L."/>
            <person name="Delehaunty K."/>
            <person name="Do C.B."/>
            <person name="Ebling H."/>
            <person name="Edwards K."/>
            <person name="Eickbush T."/>
            <person name="Evans J.D."/>
            <person name="Filipski A."/>
            <person name="Findeiss S."/>
            <person name="Freyhult E."/>
            <person name="Fulton L."/>
            <person name="Fulton R."/>
            <person name="Garcia A.C."/>
            <person name="Gardiner A."/>
            <person name="Garfield D.A."/>
            <person name="Garvin B.E."/>
            <person name="Gibson G."/>
            <person name="Gilbert D."/>
            <person name="Gnerre S."/>
            <person name="Godfrey J."/>
            <person name="Good R."/>
            <person name="Gotea V."/>
            <person name="Gravely B."/>
            <person name="Greenberg A.J."/>
            <person name="Griffiths-Jones S."/>
            <person name="Gross S."/>
            <person name="Guigo R."/>
            <person name="Gustafson E.A."/>
            <person name="Haerty W."/>
            <person name="Hahn M.W."/>
            <person name="Halligan D.L."/>
            <person name="Halpern A.L."/>
            <person name="Halter G.M."/>
            <person name="Han M.V."/>
            <person name="Heger A."/>
            <person name="Hillier L."/>
            <person name="Hinrichs A.S."/>
            <person name="Holmes I."/>
            <person name="Hoskins R.A."/>
            <person name="Hubisz M.J."/>
            <person name="Hultmark D."/>
            <person name="Huntley M.A."/>
            <person name="Jaffe D.B."/>
            <person name="Jagadeeshan S."/>
            <person name="Jeck W.R."/>
            <person name="Johnson J."/>
            <person name="Jones C.D."/>
            <person name="Jordan W.C."/>
            <person name="Karpen G.H."/>
            <person name="Kataoka E."/>
            <person name="Keightley P.D."/>
            <person name="Kheradpour P."/>
            <person name="Kirkness E.F."/>
            <person name="Koerich L.B."/>
            <person name="Kristiansen K."/>
            <person name="Kudrna D."/>
            <person name="Kulathinal R.J."/>
            <person name="Kumar S."/>
            <person name="Kwok R."/>
            <person name="Lander E."/>
            <person name="Langley C.H."/>
            <person name="Lapoint R."/>
            <person name="Lazzaro B.P."/>
            <person name="Lee S.J."/>
            <person name="Levesque L."/>
            <person name="Li R."/>
            <person name="Lin C.F."/>
            <person name="Lin M.F."/>
            <person name="Lindblad-Toh K."/>
            <person name="Llopart A."/>
            <person name="Long M."/>
            <person name="Low L."/>
            <person name="Lozovsky E."/>
            <person name="Lu J."/>
            <person name="Luo M."/>
            <person name="Machado C.A."/>
            <person name="Makalowski W."/>
            <person name="Marzo M."/>
            <person name="Matsuda M."/>
            <person name="Matzkin L."/>
            <person name="McAllister B."/>
            <person name="McBride C.S."/>
            <person name="McKernan B."/>
            <person name="McKernan K."/>
            <person name="Mendez-Lago M."/>
            <person name="Minx P."/>
            <person name="Mollenhauer M.U."/>
            <person name="Montooth K."/>
            <person name="Mount S.M."/>
            <person name="Mu X."/>
            <person name="Myers E."/>
            <person name="Negre B."/>
            <person name="Newfeld S."/>
            <person name="Nielsen R."/>
            <person name="Noor M.A."/>
            <person name="O'Grady P."/>
            <person name="Pachter L."/>
            <person name="Papaceit M."/>
            <person name="Parisi M.J."/>
            <person name="Parisi M."/>
            <person name="Parts L."/>
            <person name="Pedersen J.S."/>
            <person name="Pesole G."/>
            <person name="Phillippy A.M."/>
            <person name="Ponting C.P."/>
            <person name="Pop M."/>
            <person name="Porcelli D."/>
            <person name="Powell J.R."/>
            <person name="Prohaska S."/>
            <person name="Pruitt K."/>
            <person name="Puig M."/>
            <person name="Quesneville H."/>
            <person name="Ram K.R."/>
            <person name="Rand D."/>
            <person name="Rasmussen M.D."/>
            <person name="Reed L.K."/>
            <person name="Reenan R."/>
            <person name="Reily A."/>
            <person name="Remington K.A."/>
            <person name="Rieger T.T."/>
            <person name="Ritchie M.G."/>
            <person name="Robin C."/>
            <person name="Rogers Y.H."/>
            <person name="Rohde C."/>
            <person name="Rozas J."/>
            <person name="Rubenfield M.J."/>
            <person name="Ruiz A."/>
            <person name="Russo S."/>
            <person name="Salzberg S.L."/>
            <person name="Sanchez-Gracia A."/>
            <person name="Saranga D.J."/>
            <person name="Sato H."/>
            <person name="Schaeffer S.W."/>
            <person name="Schatz M.C."/>
            <person name="Schlenke T."/>
            <person name="Schwartz R."/>
            <person name="Segarra C."/>
            <person name="Singh R.S."/>
            <person name="Sirot L."/>
            <person name="Sirota M."/>
            <person name="Sisneros N.B."/>
            <person name="Smith C.D."/>
            <person name="Smith T.F."/>
            <person name="Spieth J."/>
            <person name="Stage D.E."/>
            <person name="Stark A."/>
            <person name="Stephan W."/>
            <person name="Strausberg R.L."/>
            <person name="Strempel S."/>
            <person name="Sturgill D."/>
            <person name="Sutton G."/>
            <person name="Sutton G.G."/>
            <person name="Tao W."/>
            <person name="Teichmann S."/>
            <person name="Tobari Y.N."/>
            <person name="Tomimura Y."/>
            <person name="Tsolas J.M."/>
            <person name="Valente V.L."/>
            <person name="Venter E."/>
            <person name="Venter J.C."/>
            <person name="Vicario S."/>
            <person name="Vieira F.G."/>
            <person name="Vilella A.J."/>
            <person name="Villasante A."/>
            <person name="Walenz B."/>
            <person name="Wang J."/>
            <person name="Wasserman M."/>
            <person name="Watts T."/>
            <person name="Wilson D."/>
            <person name="Wilson R.K."/>
            <person name="Wing R.A."/>
            <person name="Wolfner M.F."/>
            <person name="Wong A."/>
            <person name="Wong G.K."/>
            <person name="Wu C.I."/>
            <person name="Wu G."/>
            <person name="Yamamoto D."/>
            <person name="Yang H.P."/>
            <person name="Yang S.P."/>
            <person name="Yorke J.A."/>
            <person name="Yoshida K."/>
            <person name="Zdobnov E."/>
            <person name="Zhang P."/>
            <person name="Zhang Y."/>
            <person name="Zimin A.V."/>
            <person name="Baldwin J."/>
            <person name="Abdouelleil A."/>
            <person name="Abdulkadir J."/>
            <person name="Abebe A."/>
            <person name="Abera B."/>
            <person name="Abreu J."/>
            <person name="Acer S.C."/>
            <person name="Aftuck L."/>
            <person name="Alexander A."/>
            <person name="An P."/>
            <person name="Anderson E."/>
            <person name="Anderson S."/>
            <person name="Arachi H."/>
            <person name="Azer M."/>
            <person name="Bachantsang P."/>
            <person name="Barry A."/>
            <person name="Bayul T."/>
            <person name="Berlin A."/>
            <person name="Bessette D."/>
            <person name="Bloom T."/>
            <person name="Blye J."/>
            <person name="Boguslavskiy L."/>
            <person name="Bonnet C."/>
            <person name="Boukhgalter B."/>
            <person name="Bourzgui I."/>
            <person name="Brown A."/>
            <person name="Cahill P."/>
            <person name="Channer S."/>
            <person name="Cheshatsang Y."/>
            <person name="Chuda L."/>
            <person name="Citroen M."/>
            <person name="Collymore A."/>
            <person name="Cooke P."/>
            <person name="Costello M."/>
            <person name="D'Aco K."/>
            <person name="Daza R."/>
            <person name="De Haan G."/>
            <person name="DeGray S."/>
            <person name="DeMaso C."/>
            <person name="Dhargay N."/>
            <person name="Dooley K."/>
            <person name="Dooley E."/>
            <person name="Doricent M."/>
            <person name="Dorje P."/>
            <person name="Dorjee K."/>
            <person name="Dupes A."/>
            <person name="Elong R."/>
            <person name="Falk J."/>
            <person name="Farina A."/>
            <person name="Faro S."/>
            <person name="Ferguson D."/>
            <person name="Fisher S."/>
            <person name="Foley C.D."/>
            <person name="Franke A."/>
            <person name="Friedrich D."/>
            <person name="Gadbois L."/>
            <person name="Gearin G."/>
            <person name="Gearin C.R."/>
            <person name="Giannoukos G."/>
            <person name="Goode T."/>
            <person name="Graham J."/>
            <person name="Grandbois E."/>
            <person name="Grewal S."/>
            <person name="Gyaltsen K."/>
            <person name="Hafez N."/>
            <person name="Hagos B."/>
            <person name="Hall J."/>
            <person name="Henson C."/>
            <person name="Hollinger A."/>
            <person name="Honan T."/>
            <person name="Huard M.D."/>
            <person name="Hughes L."/>
            <person name="Hurhula B."/>
            <person name="Husby M.E."/>
            <person name="Kamat A."/>
            <person name="Kanga B."/>
            <person name="Kashin S."/>
            <person name="Khazanovich D."/>
            <person name="Kisner P."/>
            <person name="Lance K."/>
            <person name="Lara M."/>
            <person name="Lee W."/>
            <person name="Lennon N."/>
            <person name="Letendre F."/>
            <person name="LeVine R."/>
            <person name="Lipovsky A."/>
            <person name="Liu X."/>
            <person name="Liu J."/>
            <person name="Liu S."/>
            <person name="Lokyitsang T."/>
            <person name="Lokyitsang Y."/>
            <person name="Lubonja R."/>
            <person name="Lui A."/>
            <person name="MacDonald P."/>
            <person name="Magnisalis V."/>
            <person name="Maru K."/>
            <person name="Matthews C."/>
            <person name="McCusker W."/>
            <person name="McDonough S."/>
            <person name="Mehta T."/>
            <person name="Meldrim J."/>
            <person name="Meneus L."/>
            <person name="Mihai O."/>
            <person name="Mihalev A."/>
            <person name="Mihova T."/>
            <person name="Mittelman R."/>
            <person name="Mlenga V."/>
            <person name="Montmayeur A."/>
            <person name="Mulrain L."/>
            <person name="Navidi A."/>
            <person name="Naylor J."/>
            <person name="Negash T."/>
            <person name="Nguyen T."/>
            <person name="Nguyen N."/>
            <person name="Nicol R."/>
            <person name="Norbu C."/>
            <person name="Norbu N."/>
            <person name="Novod N."/>
            <person name="O'Neill B."/>
            <person name="Osman S."/>
            <person name="Markiewicz E."/>
            <person name="Oyono O.L."/>
            <person name="Patti C."/>
            <person name="Phunkhang P."/>
            <person name="Pierre F."/>
            <person name="Priest M."/>
            <person name="Raghuraman S."/>
            <person name="Rege F."/>
            <person name="Reyes R."/>
            <person name="Rise C."/>
            <person name="Rogov P."/>
            <person name="Ross K."/>
            <person name="Ryan E."/>
            <person name="Settipalli S."/>
            <person name="Shea T."/>
            <person name="Sherpa N."/>
            <person name="Shi L."/>
            <person name="Shih D."/>
            <person name="Sparrow T."/>
            <person name="Spaulding J."/>
            <person name="Stalker J."/>
            <person name="Stange-Thomann N."/>
            <person name="Stavropoulos S."/>
            <person name="Stone C."/>
            <person name="Strader C."/>
            <person name="Tesfaye S."/>
            <person name="Thomson T."/>
            <person name="Thoulutsang Y."/>
            <person name="Thoulutsang D."/>
            <person name="Topham K."/>
            <person name="Topping I."/>
            <person name="Tsamla T."/>
            <person name="Vassiliev H."/>
            <person name="Vo A."/>
            <person name="Wangchuk T."/>
            <person name="Wangdi T."/>
            <person name="Weiand M."/>
            <person name="Wilkinson J."/>
            <person name="Wilson A."/>
            <person name="Yadav S."/>
            <person name="Young G."/>
            <person name="Yu Q."/>
            <person name="Zembek L."/>
            <person name="Zhong D."/>
            <person name="Zimmer A."/>
            <person name="Zwirko Z."/>
            <person name="Jaffe D.B."/>
            <person name="Alvarez P."/>
            <person name="Brockman W."/>
            <person name="Butler J."/>
            <person name="Chin C."/>
            <person name="Gnerre S."/>
            <person name="Grabherr M."/>
            <person name="Kleber M."/>
            <person name="Mauceli E."/>
            <person name="MacCallum I."/>
        </authorList>
    </citation>
    <scope>NUCLEOTIDE SEQUENCE [LARGE SCALE GENOMIC DNA]</scope>
    <source>
        <strain evidence="14">MSH-3 / Tucson 14011-0111.49</strain>
    </source>
</reference>
<evidence type="ECO:0000256" key="3">
    <source>
        <dbReference type="ARBA" id="ARBA00012201"/>
    </source>
</evidence>
<dbReference type="GO" id="GO:0035556">
    <property type="term" value="P:intracellular signal transduction"/>
    <property type="evidence" value="ECO:0007669"/>
    <property type="project" value="InterPro"/>
</dbReference>
<dbReference type="STRING" id="7234.B4HAZ0"/>
<name>B4HAZ0_DROPE</name>
<evidence type="ECO:0000313" key="14">
    <source>
        <dbReference type="Proteomes" id="UP000008744"/>
    </source>
</evidence>
<accession>B4HAZ0</accession>
<evidence type="ECO:0000259" key="12">
    <source>
        <dbReference type="PROSITE" id="PS50125"/>
    </source>
</evidence>
<dbReference type="GO" id="GO:0006171">
    <property type="term" value="P:cAMP biosynthetic process"/>
    <property type="evidence" value="ECO:0007669"/>
    <property type="project" value="TreeGrafter"/>
</dbReference>
<keyword evidence="11" id="KW-0456">Lyase</keyword>
<keyword evidence="7" id="KW-0067">ATP-binding</keyword>
<sequence length="235" mass="25856">MDDDKLVSDEVHLRQLSATPLCALQQRRQSKTLTHSAPPELTKRAAATAIHVVPSAVELPIWPSVFWDTGAVLPTIICTGPRSARGCSSTSRVDLNMRIGIHSGSVMCGVLGNKKWHFDVWSNDVIIANHMESGGIPGTFCRTMWLPITCPTSIRTSFIRRCTIYVGLCSPPYRTSRTFTPRTLTMARPAYASSTRLSSSSNNSIVTQASSSYMPSFRRIDQIETTISKSHNDAL</sequence>
<evidence type="ECO:0000256" key="4">
    <source>
        <dbReference type="ARBA" id="ARBA00022692"/>
    </source>
</evidence>
<dbReference type="AlphaFoldDB" id="B4HAZ0"/>
<protein>
    <recommendedName>
        <fullName evidence="3">adenylate cyclase</fullName>
        <ecNumber evidence="3">4.6.1.1</ecNumber>
    </recommendedName>
</protein>
<feature type="domain" description="Guanylate cyclase" evidence="12">
    <location>
        <begin position="95"/>
        <end position="132"/>
    </location>
</feature>
<organism evidence="14">
    <name type="scientific">Drosophila persimilis</name>
    <name type="common">Fruit fly</name>
    <dbReference type="NCBI Taxonomy" id="7234"/>
    <lineage>
        <taxon>Eukaryota</taxon>
        <taxon>Metazoa</taxon>
        <taxon>Ecdysozoa</taxon>
        <taxon>Arthropoda</taxon>
        <taxon>Hexapoda</taxon>
        <taxon>Insecta</taxon>
        <taxon>Pterygota</taxon>
        <taxon>Neoptera</taxon>
        <taxon>Endopterygota</taxon>
        <taxon>Diptera</taxon>
        <taxon>Brachycera</taxon>
        <taxon>Muscomorpha</taxon>
        <taxon>Ephydroidea</taxon>
        <taxon>Drosophilidae</taxon>
        <taxon>Drosophila</taxon>
        <taxon>Sophophora</taxon>
    </lineage>
</organism>
<evidence type="ECO:0000256" key="10">
    <source>
        <dbReference type="ARBA" id="ARBA00023136"/>
    </source>
</evidence>
<dbReference type="Gene3D" id="3.30.70.1230">
    <property type="entry name" value="Nucleotide cyclase"/>
    <property type="match status" value="1"/>
</dbReference>
<dbReference type="InterPro" id="IPR029787">
    <property type="entry name" value="Nucleotide_cyclase"/>
</dbReference>
<dbReference type="GO" id="GO:0005886">
    <property type="term" value="C:plasma membrane"/>
    <property type="evidence" value="ECO:0007669"/>
    <property type="project" value="TreeGrafter"/>
</dbReference>
<comment type="subcellular location">
    <subcellularLocation>
        <location evidence="2">Membrane</location>
        <topology evidence="2">Multi-pass membrane protein</topology>
    </subcellularLocation>
</comment>
<evidence type="ECO:0000256" key="7">
    <source>
        <dbReference type="ARBA" id="ARBA00022840"/>
    </source>
</evidence>
<dbReference type="GO" id="GO:0005524">
    <property type="term" value="F:ATP binding"/>
    <property type="evidence" value="ECO:0007669"/>
    <property type="project" value="UniProtKB-KW"/>
</dbReference>
<dbReference type="GO" id="GO:0004016">
    <property type="term" value="F:adenylate cyclase activity"/>
    <property type="evidence" value="ECO:0007669"/>
    <property type="project" value="UniProtKB-EC"/>
</dbReference>
<dbReference type="Proteomes" id="UP000008744">
    <property type="component" value="Unassembled WGS sequence"/>
</dbReference>
<evidence type="ECO:0000256" key="1">
    <source>
        <dbReference type="ARBA" id="ARBA00001593"/>
    </source>
</evidence>
<dbReference type="InterPro" id="IPR001054">
    <property type="entry name" value="A/G_cyclase"/>
</dbReference>
<dbReference type="eggNOG" id="KOG3619">
    <property type="taxonomic scope" value="Eukaryota"/>
</dbReference>
<dbReference type="OrthoDB" id="60033at2759"/>
<dbReference type="GO" id="GO:0007189">
    <property type="term" value="P:adenylate cyclase-activating G protein-coupled receptor signaling pathway"/>
    <property type="evidence" value="ECO:0007669"/>
    <property type="project" value="TreeGrafter"/>
</dbReference>
<keyword evidence="10" id="KW-0472">Membrane</keyword>
<dbReference type="Pfam" id="PF00211">
    <property type="entry name" value="Guanylate_cyc"/>
    <property type="match status" value="1"/>
</dbReference>
<proteinExistence type="predicted"/>
<dbReference type="EMBL" id="CH479246">
    <property type="protein sequence ID" value="EDW37784.1"/>
    <property type="molecule type" value="Genomic_DNA"/>
</dbReference>